<dbReference type="STRING" id="212667.VFDL14_13645"/>
<organism evidence="1 2">
    <name type="scientific">Vibrio fortis</name>
    <dbReference type="NCBI Taxonomy" id="212667"/>
    <lineage>
        <taxon>Bacteria</taxon>
        <taxon>Pseudomonadati</taxon>
        <taxon>Pseudomonadota</taxon>
        <taxon>Gammaproteobacteria</taxon>
        <taxon>Vibrionales</taxon>
        <taxon>Vibrionaceae</taxon>
        <taxon>Vibrio</taxon>
    </lineage>
</organism>
<reference evidence="1 2" key="1">
    <citation type="submission" date="2014-02" db="EMBL/GenBank/DDBJ databases">
        <title>Vibrio fortis Dalian14 Genome Sequencing.</title>
        <authorList>
            <person name="Wang Y."/>
            <person name="Song L."/>
            <person name="Liu G."/>
            <person name="Ding J."/>
        </authorList>
    </citation>
    <scope>NUCLEOTIDE SEQUENCE [LARGE SCALE GENOMIC DNA]</scope>
    <source>
        <strain evidence="1 2">Dalian14</strain>
    </source>
</reference>
<proteinExistence type="predicted"/>
<dbReference type="AlphaFoldDB" id="A0A066UU29"/>
<evidence type="ECO:0000313" key="2">
    <source>
        <dbReference type="Proteomes" id="UP000027219"/>
    </source>
</evidence>
<gene>
    <name evidence="1" type="ORF">VFDL14_13645</name>
</gene>
<keyword evidence="2" id="KW-1185">Reference proteome</keyword>
<accession>A0A066UU29</accession>
<dbReference type="EMBL" id="JFFR01000009">
    <property type="protein sequence ID" value="KDN29422.1"/>
    <property type="molecule type" value="Genomic_DNA"/>
</dbReference>
<dbReference type="Gene3D" id="3.90.180.10">
    <property type="entry name" value="Medium-chain alcohol dehydrogenases, catalytic domain"/>
    <property type="match status" value="1"/>
</dbReference>
<protein>
    <submittedName>
        <fullName evidence="1">Uncharacterized protein</fullName>
    </submittedName>
</protein>
<name>A0A066UU29_9VIBR</name>
<dbReference type="Proteomes" id="UP000027219">
    <property type="component" value="Unassembled WGS sequence"/>
</dbReference>
<dbReference type="Gene3D" id="3.40.50.720">
    <property type="entry name" value="NAD(P)-binding Rossmann-like Domain"/>
    <property type="match status" value="1"/>
</dbReference>
<comment type="caution">
    <text evidence="1">The sequence shown here is derived from an EMBL/GenBank/DDBJ whole genome shotgun (WGS) entry which is preliminary data.</text>
</comment>
<sequence>MNLNNSIEATKLNGQIVTTVSMNELDLTMVHLKGLSLHVVFMLIPMIHNVGRPEHHKILKAIADIVEAGELTPVVDS</sequence>
<dbReference type="RefSeq" id="WP_032550161.1">
    <property type="nucleotide sequence ID" value="NZ_JFFR01000009.1"/>
</dbReference>
<evidence type="ECO:0000313" key="1">
    <source>
        <dbReference type="EMBL" id="KDN29422.1"/>
    </source>
</evidence>